<comment type="caution">
    <text evidence="2">The sequence shown here is derived from an EMBL/GenBank/DDBJ whole genome shotgun (WGS) entry which is preliminary data.</text>
</comment>
<dbReference type="EMBL" id="LAZR01047784">
    <property type="protein sequence ID" value="KKK93413.1"/>
    <property type="molecule type" value="Genomic_DNA"/>
</dbReference>
<dbReference type="Gene3D" id="1.10.150.20">
    <property type="entry name" value="5' to 3' exonuclease, C-terminal subdomain"/>
    <property type="match status" value="1"/>
</dbReference>
<dbReference type="SUPFAM" id="SSF47781">
    <property type="entry name" value="RuvA domain 2-like"/>
    <property type="match status" value="1"/>
</dbReference>
<dbReference type="GO" id="GO:0006281">
    <property type="term" value="P:DNA repair"/>
    <property type="evidence" value="ECO:0007669"/>
    <property type="project" value="InterPro"/>
</dbReference>
<feature type="domain" description="Helix-hairpin-helix DNA-binding motif class 1" evidence="1">
    <location>
        <begin position="182"/>
        <end position="201"/>
    </location>
</feature>
<sequence>MDTLQGYIEHITFSNSDNGFIVAKFKEKQKKDLTTIIGVMPSVQPGEALSIEGEWKNHSNFGRQFEVKNFVIEIPSDIVGIQKYLESGLVKGIGPVYAEKIVQKFKTETLDIIDETPHRLLEVEGIGKKRIEMIRKNWEDQKIIRQVIIFLRTYGISPTYAQKIYKMYANASIQKVKENPYILAKDITGIGFKIADNIAEKLGFEKTSPLRIASGIEYVLFEMTSAGHTCYPLEEFLQTSQKILEVEDILIKKELDSLILKKQVIKDFLDKDGEKK</sequence>
<dbReference type="Pfam" id="PF14520">
    <property type="entry name" value="HHH_5"/>
    <property type="match status" value="1"/>
</dbReference>
<gene>
    <name evidence="2" type="ORF">LCGC14_2693130</name>
</gene>
<dbReference type="Pfam" id="PF14490">
    <property type="entry name" value="HHH_RecD2"/>
    <property type="match status" value="1"/>
</dbReference>
<feature type="domain" description="Helix-hairpin-helix DNA-binding motif class 1" evidence="1">
    <location>
        <begin position="118"/>
        <end position="137"/>
    </location>
</feature>
<feature type="domain" description="Helix-hairpin-helix DNA-binding motif class 1" evidence="1">
    <location>
        <begin position="148"/>
        <end position="167"/>
    </location>
</feature>
<name>A0A0F8ZI23_9ZZZZ</name>
<feature type="non-terminal residue" evidence="2">
    <location>
        <position position="276"/>
    </location>
</feature>
<dbReference type="InterPro" id="IPR027417">
    <property type="entry name" value="P-loop_NTPase"/>
</dbReference>
<dbReference type="SMART" id="SM00278">
    <property type="entry name" value="HhH1"/>
    <property type="match status" value="4"/>
</dbReference>
<evidence type="ECO:0000313" key="2">
    <source>
        <dbReference type="EMBL" id="KKK93413.1"/>
    </source>
</evidence>
<dbReference type="InterPro" id="IPR055446">
    <property type="entry name" value="RecD2_N_OB"/>
</dbReference>
<dbReference type="Pfam" id="PF23139">
    <property type="entry name" value="OB_YrrC"/>
    <property type="match status" value="1"/>
</dbReference>
<dbReference type="SUPFAM" id="SSF52540">
    <property type="entry name" value="P-loop containing nucleoside triphosphate hydrolases"/>
    <property type="match status" value="1"/>
</dbReference>
<reference evidence="2" key="1">
    <citation type="journal article" date="2015" name="Nature">
        <title>Complex archaea that bridge the gap between prokaryotes and eukaryotes.</title>
        <authorList>
            <person name="Spang A."/>
            <person name="Saw J.H."/>
            <person name="Jorgensen S.L."/>
            <person name="Zaremba-Niedzwiedzka K."/>
            <person name="Martijn J."/>
            <person name="Lind A.E."/>
            <person name="van Eijk R."/>
            <person name="Schleper C."/>
            <person name="Guy L."/>
            <person name="Ettema T.J."/>
        </authorList>
    </citation>
    <scope>NUCLEOTIDE SEQUENCE</scope>
</reference>
<organism evidence="2">
    <name type="scientific">marine sediment metagenome</name>
    <dbReference type="NCBI Taxonomy" id="412755"/>
    <lineage>
        <taxon>unclassified sequences</taxon>
        <taxon>metagenomes</taxon>
        <taxon>ecological metagenomes</taxon>
    </lineage>
</organism>
<dbReference type="AlphaFoldDB" id="A0A0F8ZI23"/>
<dbReference type="Gene3D" id="1.10.10.2220">
    <property type="match status" value="1"/>
</dbReference>
<dbReference type="InterPro" id="IPR010994">
    <property type="entry name" value="RuvA_2-like"/>
</dbReference>
<feature type="domain" description="Helix-hairpin-helix DNA-binding motif class 1" evidence="1">
    <location>
        <begin position="83"/>
        <end position="104"/>
    </location>
</feature>
<dbReference type="InterPro" id="IPR029493">
    <property type="entry name" value="RecD2-like_HHH"/>
</dbReference>
<proteinExistence type="predicted"/>
<accession>A0A0F8ZI23</accession>
<protein>
    <recommendedName>
        <fullName evidence="1">Helix-hairpin-helix DNA-binding motif class 1 domain-containing protein</fullName>
    </recommendedName>
</protein>
<dbReference type="GO" id="GO:0003677">
    <property type="term" value="F:DNA binding"/>
    <property type="evidence" value="ECO:0007669"/>
    <property type="project" value="InterPro"/>
</dbReference>
<dbReference type="InterPro" id="IPR003583">
    <property type="entry name" value="Hlx-hairpin-Hlx_DNA-bd_motif"/>
</dbReference>
<evidence type="ECO:0000259" key="1">
    <source>
        <dbReference type="SMART" id="SM00278"/>
    </source>
</evidence>